<sequence>MKRFLVSAAILSLAAGMFISPGMDVNAASKEKAAPYVDGQVIVKFKDKGVTTAAETKAHKQLNAKVIQRNDHQKTGYELVKVKGSVEKAVKDYEKNPQVEYAEPNYIVKTQWTPNDPSFSSRQYGPQIMKAESAWDVTRGSSSVKIAIVDTGVQANHPDLSGKVINGYDFVDGDRNPNDANGHGTHCAGIAAASTNNGIGIAGTAPNASIYAVRVLDASGSGSLNDVADGVVHAADNGAKVISLSLGSTGASSTLEDAVNYAWDKGSVVVAAAGNAGNTVKNYPAAYSNAIAVASTDRNDRKSSFSTYGSWVDVAAPGSDIYSTYPTNTYSSLSGTSMATPHVAGVAGLLASQGKSNSSIRSAIQDSADKISGTGNYWIHGRVNANNAVRN</sequence>
<feature type="active site" description="Charge relay system" evidence="7">
    <location>
        <position position="337"/>
    </location>
</feature>
<dbReference type="InterPro" id="IPR036852">
    <property type="entry name" value="Peptidase_S8/S53_dom_sf"/>
</dbReference>
<dbReference type="Pfam" id="PF22148">
    <property type="entry name" value="Fervidolysin_NPro-like"/>
    <property type="match status" value="1"/>
</dbReference>
<keyword evidence="9" id="KW-0732">Signal</keyword>
<dbReference type="PROSITE" id="PS00137">
    <property type="entry name" value="SUBTILASE_HIS"/>
    <property type="match status" value="1"/>
</dbReference>
<evidence type="ECO:0000256" key="6">
    <source>
        <dbReference type="ARBA" id="ARBA00022825"/>
    </source>
</evidence>
<feature type="signal peptide" evidence="9">
    <location>
        <begin position="1"/>
        <end position="27"/>
    </location>
</feature>
<evidence type="ECO:0000256" key="9">
    <source>
        <dbReference type="SAM" id="SignalP"/>
    </source>
</evidence>
<evidence type="ECO:0000259" key="11">
    <source>
        <dbReference type="Pfam" id="PF22148"/>
    </source>
</evidence>
<dbReference type="EC" id="3.4.-.-" evidence="12"/>
<dbReference type="PROSITE" id="PS00136">
    <property type="entry name" value="SUBTILASE_ASP"/>
    <property type="match status" value="1"/>
</dbReference>
<feature type="active site" description="Charge relay system" evidence="7">
    <location>
        <position position="183"/>
    </location>
</feature>
<evidence type="ECO:0000256" key="3">
    <source>
        <dbReference type="ARBA" id="ARBA00022525"/>
    </source>
</evidence>
<dbReference type="GO" id="GO:0016787">
    <property type="term" value="F:hydrolase activity"/>
    <property type="evidence" value="ECO:0007669"/>
    <property type="project" value="UniProtKB-KW"/>
</dbReference>
<evidence type="ECO:0000313" key="12">
    <source>
        <dbReference type="EMBL" id="MFD1428381.1"/>
    </source>
</evidence>
<dbReference type="InterPro" id="IPR022398">
    <property type="entry name" value="Peptidase_S8_His-AS"/>
</dbReference>
<evidence type="ECO:0000256" key="5">
    <source>
        <dbReference type="ARBA" id="ARBA00022801"/>
    </source>
</evidence>
<keyword evidence="4 7" id="KW-0645">Protease</keyword>
<name>A0ABW4CEQ2_9BACL</name>
<dbReference type="InterPro" id="IPR000209">
    <property type="entry name" value="Peptidase_S8/S53_dom"/>
</dbReference>
<comment type="similarity">
    <text evidence="2 7 8">Belongs to the peptidase S8 family.</text>
</comment>
<protein>
    <submittedName>
        <fullName evidence="12">S8 family peptidase</fullName>
        <ecNumber evidence="12">3.4.-.-</ecNumber>
    </submittedName>
</protein>
<keyword evidence="13" id="KW-1185">Reference proteome</keyword>
<evidence type="ECO:0000256" key="2">
    <source>
        <dbReference type="ARBA" id="ARBA00011073"/>
    </source>
</evidence>
<dbReference type="InterPro" id="IPR054399">
    <property type="entry name" value="Fervidolysin-like_N_prodom"/>
</dbReference>
<dbReference type="PRINTS" id="PR00723">
    <property type="entry name" value="SUBTILISIN"/>
</dbReference>
<keyword evidence="6 7" id="KW-0720">Serine protease</keyword>
<keyword evidence="3" id="KW-0964">Secreted</keyword>
<feature type="chain" id="PRO_5045929512" evidence="9">
    <location>
        <begin position="28"/>
        <end position="391"/>
    </location>
</feature>
<comment type="caution">
    <text evidence="12">The sequence shown here is derived from an EMBL/GenBank/DDBJ whole genome shotgun (WGS) entry which is preliminary data.</text>
</comment>
<feature type="domain" description="Fervidolysin-like N-terminal prodomain" evidence="11">
    <location>
        <begin position="25"/>
        <end position="105"/>
    </location>
</feature>
<reference evidence="13" key="1">
    <citation type="journal article" date="2019" name="Int. J. Syst. Evol. Microbiol.">
        <title>The Global Catalogue of Microorganisms (GCM) 10K type strain sequencing project: providing services to taxonomists for standard genome sequencing and annotation.</title>
        <authorList>
            <consortium name="The Broad Institute Genomics Platform"/>
            <consortium name="The Broad Institute Genome Sequencing Center for Infectious Disease"/>
            <person name="Wu L."/>
            <person name="Ma J."/>
        </authorList>
    </citation>
    <scope>NUCLEOTIDE SEQUENCE [LARGE SCALE GENOMIC DNA]</scope>
    <source>
        <strain evidence="13">S1</strain>
    </source>
</reference>
<proteinExistence type="inferred from homology"/>
<evidence type="ECO:0000256" key="1">
    <source>
        <dbReference type="ARBA" id="ARBA00004613"/>
    </source>
</evidence>
<dbReference type="PROSITE" id="PS51892">
    <property type="entry name" value="SUBTILASE"/>
    <property type="match status" value="1"/>
</dbReference>
<dbReference type="PROSITE" id="PS00138">
    <property type="entry name" value="SUBTILASE_SER"/>
    <property type="match status" value="1"/>
</dbReference>
<dbReference type="PANTHER" id="PTHR43806:SF11">
    <property type="entry name" value="CEREVISIN-RELATED"/>
    <property type="match status" value="1"/>
</dbReference>
<accession>A0ABW4CEQ2</accession>
<dbReference type="Gene3D" id="3.40.50.200">
    <property type="entry name" value="Peptidase S8/S53 domain"/>
    <property type="match status" value="1"/>
</dbReference>
<comment type="subcellular location">
    <subcellularLocation>
        <location evidence="1">Secreted</location>
    </subcellularLocation>
</comment>
<dbReference type="RefSeq" id="WP_380167228.1">
    <property type="nucleotide sequence ID" value="NZ_JBHTNU010000022.1"/>
</dbReference>
<evidence type="ECO:0000313" key="13">
    <source>
        <dbReference type="Proteomes" id="UP001597282"/>
    </source>
</evidence>
<feature type="domain" description="Peptidase S8/S53" evidence="10">
    <location>
        <begin position="142"/>
        <end position="370"/>
    </location>
</feature>
<keyword evidence="5 7" id="KW-0378">Hydrolase</keyword>
<dbReference type="SUPFAM" id="SSF52743">
    <property type="entry name" value="Subtilisin-like"/>
    <property type="match status" value="1"/>
</dbReference>
<gene>
    <name evidence="12" type="ORF">ACFQ4Y_15865</name>
</gene>
<dbReference type="Proteomes" id="UP001597282">
    <property type="component" value="Unassembled WGS sequence"/>
</dbReference>
<evidence type="ECO:0000256" key="7">
    <source>
        <dbReference type="PROSITE-ProRule" id="PRU01240"/>
    </source>
</evidence>
<organism evidence="12 13">
    <name type="scientific">Kroppenstedtia sanguinis</name>
    <dbReference type="NCBI Taxonomy" id="1380684"/>
    <lineage>
        <taxon>Bacteria</taxon>
        <taxon>Bacillati</taxon>
        <taxon>Bacillota</taxon>
        <taxon>Bacilli</taxon>
        <taxon>Bacillales</taxon>
        <taxon>Thermoactinomycetaceae</taxon>
        <taxon>Kroppenstedtia</taxon>
    </lineage>
</organism>
<dbReference type="PANTHER" id="PTHR43806">
    <property type="entry name" value="PEPTIDASE S8"/>
    <property type="match status" value="1"/>
</dbReference>
<evidence type="ECO:0000259" key="10">
    <source>
        <dbReference type="Pfam" id="PF00082"/>
    </source>
</evidence>
<evidence type="ECO:0000256" key="4">
    <source>
        <dbReference type="ARBA" id="ARBA00022670"/>
    </source>
</evidence>
<dbReference type="InterPro" id="IPR050131">
    <property type="entry name" value="Peptidase_S8_subtilisin-like"/>
</dbReference>
<evidence type="ECO:0000256" key="8">
    <source>
        <dbReference type="RuleBase" id="RU003355"/>
    </source>
</evidence>
<dbReference type="InterPro" id="IPR034084">
    <property type="entry name" value="Thermitase-like_dom"/>
</dbReference>
<dbReference type="InterPro" id="IPR023827">
    <property type="entry name" value="Peptidase_S8_Asp-AS"/>
</dbReference>
<dbReference type="EMBL" id="JBHTNU010000022">
    <property type="protein sequence ID" value="MFD1428381.1"/>
    <property type="molecule type" value="Genomic_DNA"/>
</dbReference>
<dbReference type="Pfam" id="PF00082">
    <property type="entry name" value="Peptidase_S8"/>
    <property type="match status" value="1"/>
</dbReference>
<dbReference type="InterPro" id="IPR023828">
    <property type="entry name" value="Peptidase_S8_Ser-AS"/>
</dbReference>
<feature type="active site" description="Charge relay system" evidence="7">
    <location>
        <position position="150"/>
    </location>
</feature>
<dbReference type="InterPro" id="IPR015500">
    <property type="entry name" value="Peptidase_S8_subtilisin-rel"/>
</dbReference>
<dbReference type="CDD" id="cd07484">
    <property type="entry name" value="Peptidases_S8_Thermitase_like"/>
    <property type="match status" value="1"/>
</dbReference>